<evidence type="ECO:0000313" key="3">
    <source>
        <dbReference type="Proteomes" id="UP000739538"/>
    </source>
</evidence>
<feature type="signal peptide" evidence="1">
    <location>
        <begin position="1"/>
        <end position="35"/>
    </location>
</feature>
<comment type="caution">
    <text evidence="2">The sequence shown here is derived from an EMBL/GenBank/DDBJ whole genome shotgun (WGS) entry which is preliminary data.</text>
</comment>
<reference evidence="2" key="2">
    <citation type="journal article" date="2021" name="Microbiome">
        <title>Successional dynamics and alternative stable states in a saline activated sludge microbial community over 9 years.</title>
        <authorList>
            <person name="Wang Y."/>
            <person name="Ye J."/>
            <person name="Ju F."/>
            <person name="Liu L."/>
            <person name="Boyd J.A."/>
            <person name="Deng Y."/>
            <person name="Parks D.H."/>
            <person name="Jiang X."/>
            <person name="Yin X."/>
            <person name="Woodcroft B.J."/>
            <person name="Tyson G.W."/>
            <person name="Hugenholtz P."/>
            <person name="Polz M.F."/>
            <person name="Zhang T."/>
        </authorList>
    </citation>
    <scope>NUCLEOTIDE SEQUENCE</scope>
    <source>
        <strain evidence="2">HKST-UBA02</strain>
    </source>
</reference>
<dbReference type="Proteomes" id="UP000739538">
    <property type="component" value="Unassembled WGS sequence"/>
</dbReference>
<gene>
    <name evidence="2" type="ORF">KDA27_02120</name>
</gene>
<evidence type="ECO:0000313" key="2">
    <source>
        <dbReference type="EMBL" id="MCA9754570.1"/>
    </source>
</evidence>
<name>A0A956N8B5_UNCEI</name>
<dbReference type="AlphaFoldDB" id="A0A956N8B5"/>
<proteinExistence type="predicted"/>
<reference evidence="2" key="1">
    <citation type="submission" date="2020-04" db="EMBL/GenBank/DDBJ databases">
        <authorList>
            <person name="Zhang T."/>
        </authorList>
    </citation>
    <scope>NUCLEOTIDE SEQUENCE</scope>
    <source>
        <strain evidence="2">HKST-UBA02</strain>
    </source>
</reference>
<protein>
    <recommendedName>
        <fullName evidence="4">Outer membrane lipoprotein carrier protein LolA</fullName>
    </recommendedName>
</protein>
<dbReference type="EMBL" id="JAGQHS010000005">
    <property type="protein sequence ID" value="MCA9754570.1"/>
    <property type="molecule type" value="Genomic_DNA"/>
</dbReference>
<organism evidence="2 3">
    <name type="scientific">Eiseniibacteriota bacterium</name>
    <dbReference type="NCBI Taxonomy" id="2212470"/>
    <lineage>
        <taxon>Bacteria</taxon>
        <taxon>Candidatus Eiseniibacteriota</taxon>
    </lineage>
</organism>
<accession>A0A956N8B5</accession>
<feature type="chain" id="PRO_5037522526" description="Outer membrane lipoprotein carrier protein LolA" evidence="1">
    <location>
        <begin position="36"/>
        <end position="219"/>
    </location>
</feature>
<evidence type="ECO:0008006" key="4">
    <source>
        <dbReference type="Google" id="ProtNLM"/>
    </source>
</evidence>
<sequence length="219" mass="24882">MLRRTITVSPLRCATLLAVALLVGAAAGSSHPAHAQDDAKERKMARQVGVLEKILDQVLIDSPNFVVPGRNNTRGIFLDEFGVLLTYEASLVDKDKFDWNFDFDFKPQIKEDENGNQVIVIPKRSEEDSPSPVRRGEARLYERGKVEIREMLLDYGDTMTGLGDNHWLAVAAYLKDSDYFIDERISRLVIKVKMRDLRSYAAGKIDEETVLSRFVEEEY</sequence>
<evidence type="ECO:0000256" key="1">
    <source>
        <dbReference type="SAM" id="SignalP"/>
    </source>
</evidence>
<keyword evidence="1" id="KW-0732">Signal</keyword>